<dbReference type="InterPro" id="IPR009030">
    <property type="entry name" value="Growth_fac_rcpt_cys_sf"/>
</dbReference>
<comment type="caution">
    <text evidence="2">The sequence shown here is derived from an EMBL/GenBank/DDBJ whole genome shotgun (WGS) entry which is preliminary data.</text>
</comment>
<protein>
    <submittedName>
        <fullName evidence="2">Uncharacterized protein</fullName>
    </submittedName>
</protein>
<feature type="signal peptide" evidence="1">
    <location>
        <begin position="1"/>
        <end position="20"/>
    </location>
</feature>
<feature type="chain" id="PRO_5013005638" evidence="1">
    <location>
        <begin position="21"/>
        <end position="265"/>
    </location>
</feature>
<proteinExistence type="predicted"/>
<dbReference type="InParanoid" id="A0A1Y2FBF0"/>
<dbReference type="OrthoDB" id="2525137at2759"/>
<dbReference type="EMBL" id="MCGR01000023">
    <property type="protein sequence ID" value="ORY81223.1"/>
    <property type="molecule type" value="Genomic_DNA"/>
</dbReference>
<organism evidence="2 3">
    <name type="scientific">Leucosporidium creatinivorum</name>
    <dbReference type="NCBI Taxonomy" id="106004"/>
    <lineage>
        <taxon>Eukaryota</taxon>
        <taxon>Fungi</taxon>
        <taxon>Dikarya</taxon>
        <taxon>Basidiomycota</taxon>
        <taxon>Pucciniomycotina</taxon>
        <taxon>Microbotryomycetes</taxon>
        <taxon>Leucosporidiales</taxon>
        <taxon>Leucosporidium</taxon>
    </lineage>
</organism>
<reference evidence="2 3" key="1">
    <citation type="submission" date="2016-07" db="EMBL/GenBank/DDBJ databases">
        <title>Pervasive Adenine N6-methylation of Active Genes in Fungi.</title>
        <authorList>
            <consortium name="DOE Joint Genome Institute"/>
            <person name="Mondo S.J."/>
            <person name="Dannebaum R.O."/>
            <person name="Kuo R.C."/>
            <person name="Labutti K."/>
            <person name="Haridas S."/>
            <person name="Kuo A."/>
            <person name="Salamov A."/>
            <person name="Ahrendt S.R."/>
            <person name="Lipzen A."/>
            <person name="Sullivan W."/>
            <person name="Andreopoulos W.B."/>
            <person name="Clum A."/>
            <person name="Lindquist E."/>
            <person name="Daum C."/>
            <person name="Ramamoorthy G.K."/>
            <person name="Gryganskyi A."/>
            <person name="Culley D."/>
            <person name="Magnuson J.K."/>
            <person name="James T.Y."/>
            <person name="O'Malley M.A."/>
            <person name="Stajich J.E."/>
            <person name="Spatafora J.W."/>
            <person name="Visel A."/>
            <person name="Grigoriev I.V."/>
        </authorList>
    </citation>
    <scope>NUCLEOTIDE SEQUENCE [LARGE SCALE GENOMIC DNA]</scope>
    <source>
        <strain evidence="2 3">62-1032</strain>
    </source>
</reference>
<evidence type="ECO:0000313" key="3">
    <source>
        <dbReference type="Proteomes" id="UP000193467"/>
    </source>
</evidence>
<evidence type="ECO:0000313" key="2">
    <source>
        <dbReference type="EMBL" id="ORY81223.1"/>
    </source>
</evidence>
<dbReference type="AlphaFoldDB" id="A0A1Y2FBF0"/>
<keyword evidence="1" id="KW-0732">Signal</keyword>
<accession>A0A1Y2FBF0</accession>
<dbReference type="Proteomes" id="UP000193467">
    <property type="component" value="Unassembled WGS sequence"/>
</dbReference>
<keyword evidence="3" id="KW-1185">Reference proteome</keyword>
<dbReference type="SUPFAM" id="SSF57184">
    <property type="entry name" value="Growth factor receptor domain"/>
    <property type="match status" value="1"/>
</dbReference>
<name>A0A1Y2FBF0_9BASI</name>
<gene>
    <name evidence="2" type="ORF">BCR35DRAFT_86742</name>
</gene>
<sequence length="265" mass="28698">MRSFVVASLALLSFGSSVLASPLKEFSLDDPSLLGRDYPLLDKREAREAAASRVLSTKARAAKKARALEYEDHFNMVERAVAEIAESQGLTKRDLENRAIARRAIAKVQCGKGTKASTPICRKYARSDEIPAFGHVSCNQNTGFCILKCANGYTLRNEICYKNAANCQAKTCPTAPRNGVYLCVPGPACRLVCNFGQTPNAAGNACVNTKFDVNNCGAPGNSCPYSYNGLGTRSCYDSKCKITCPNGYYRKTTGTGDRFYCSTTP</sequence>
<evidence type="ECO:0000256" key="1">
    <source>
        <dbReference type="SAM" id="SignalP"/>
    </source>
</evidence>